<reference evidence="7" key="1">
    <citation type="journal article" date="2023" name="Mol. Phylogenet. Evol.">
        <title>Genome-scale phylogeny and comparative genomics of the fungal order Sordariales.</title>
        <authorList>
            <person name="Hensen N."/>
            <person name="Bonometti L."/>
            <person name="Westerberg I."/>
            <person name="Brannstrom I.O."/>
            <person name="Guillou S."/>
            <person name="Cros-Aarteil S."/>
            <person name="Calhoun S."/>
            <person name="Haridas S."/>
            <person name="Kuo A."/>
            <person name="Mondo S."/>
            <person name="Pangilinan J."/>
            <person name="Riley R."/>
            <person name="LaButti K."/>
            <person name="Andreopoulos B."/>
            <person name="Lipzen A."/>
            <person name="Chen C."/>
            <person name="Yan M."/>
            <person name="Daum C."/>
            <person name="Ng V."/>
            <person name="Clum A."/>
            <person name="Steindorff A."/>
            <person name="Ohm R.A."/>
            <person name="Martin F."/>
            <person name="Silar P."/>
            <person name="Natvig D.O."/>
            <person name="Lalanne C."/>
            <person name="Gautier V."/>
            <person name="Ament-Velasquez S.L."/>
            <person name="Kruys A."/>
            <person name="Hutchinson M.I."/>
            <person name="Powell A.J."/>
            <person name="Barry K."/>
            <person name="Miller A.N."/>
            <person name="Grigoriev I.V."/>
            <person name="Debuchy R."/>
            <person name="Gladieux P."/>
            <person name="Hiltunen Thoren M."/>
            <person name="Johannesson H."/>
        </authorList>
    </citation>
    <scope>NUCLEOTIDE SEQUENCE</scope>
    <source>
        <strain evidence="7">PSN293</strain>
    </source>
</reference>
<organism evidence="7 8">
    <name type="scientific">Rhypophila decipiens</name>
    <dbReference type="NCBI Taxonomy" id="261697"/>
    <lineage>
        <taxon>Eukaryota</taxon>
        <taxon>Fungi</taxon>
        <taxon>Dikarya</taxon>
        <taxon>Ascomycota</taxon>
        <taxon>Pezizomycotina</taxon>
        <taxon>Sordariomycetes</taxon>
        <taxon>Sordariomycetidae</taxon>
        <taxon>Sordariales</taxon>
        <taxon>Naviculisporaceae</taxon>
        <taxon>Rhypophila</taxon>
    </lineage>
</organism>
<evidence type="ECO:0000256" key="1">
    <source>
        <dbReference type="ARBA" id="ARBA00004123"/>
    </source>
</evidence>
<dbReference type="Proteomes" id="UP001301769">
    <property type="component" value="Unassembled WGS sequence"/>
</dbReference>
<accession>A0AAN6YJN5</accession>
<evidence type="ECO:0000256" key="5">
    <source>
        <dbReference type="SAM" id="MobiDB-lite"/>
    </source>
</evidence>
<dbReference type="GO" id="GO:0005737">
    <property type="term" value="C:cytoplasm"/>
    <property type="evidence" value="ECO:0007669"/>
    <property type="project" value="UniProtKB-SubCell"/>
</dbReference>
<proteinExistence type="inferred from homology"/>
<dbReference type="InterPro" id="IPR046347">
    <property type="entry name" value="bZIP_sf"/>
</dbReference>
<dbReference type="InterPro" id="IPR050936">
    <property type="entry name" value="AP-1-like"/>
</dbReference>
<protein>
    <submittedName>
        <fullName evidence="7">PAP1-domain-containing protein</fullName>
    </submittedName>
</protein>
<evidence type="ECO:0000313" key="8">
    <source>
        <dbReference type="Proteomes" id="UP001301769"/>
    </source>
</evidence>
<comment type="subcellular location">
    <subcellularLocation>
        <location evidence="2">Cytoplasm</location>
    </subcellularLocation>
    <subcellularLocation>
        <location evidence="1">Nucleus</location>
    </subcellularLocation>
</comment>
<dbReference type="Gene3D" id="1.20.5.170">
    <property type="match status" value="1"/>
</dbReference>
<comment type="similarity">
    <text evidence="4">Belongs to the bZIP family. YAP subfamily.</text>
</comment>
<dbReference type="Pfam" id="PF00170">
    <property type="entry name" value="bZIP_1"/>
    <property type="match status" value="1"/>
</dbReference>
<dbReference type="InterPro" id="IPR004827">
    <property type="entry name" value="bZIP"/>
</dbReference>
<name>A0AAN6YJN5_9PEZI</name>
<evidence type="ECO:0000256" key="3">
    <source>
        <dbReference type="ARBA" id="ARBA00023242"/>
    </source>
</evidence>
<feature type="compositionally biased region" description="Basic and acidic residues" evidence="5">
    <location>
        <begin position="163"/>
        <end position="184"/>
    </location>
</feature>
<dbReference type="SMART" id="SM00338">
    <property type="entry name" value="BRLZ"/>
    <property type="match status" value="1"/>
</dbReference>
<dbReference type="PROSITE" id="PS50217">
    <property type="entry name" value="BZIP"/>
    <property type="match status" value="1"/>
</dbReference>
<dbReference type="SUPFAM" id="SSF57959">
    <property type="entry name" value="Leucine zipper domain"/>
    <property type="match status" value="1"/>
</dbReference>
<dbReference type="GO" id="GO:0001228">
    <property type="term" value="F:DNA-binding transcription activator activity, RNA polymerase II-specific"/>
    <property type="evidence" value="ECO:0007669"/>
    <property type="project" value="TreeGrafter"/>
</dbReference>
<evidence type="ECO:0000259" key="6">
    <source>
        <dbReference type="PROSITE" id="PS50217"/>
    </source>
</evidence>
<evidence type="ECO:0000256" key="2">
    <source>
        <dbReference type="ARBA" id="ARBA00004496"/>
    </source>
</evidence>
<dbReference type="AlphaFoldDB" id="A0AAN6YJN5"/>
<keyword evidence="8" id="KW-1185">Reference proteome</keyword>
<dbReference type="GO" id="GO:0090575">
    <property type="term" value="C:RNA polymerase II transcription regulator complex"/>
    <property type="evidence" value="ECO:0007669"/>
    <property type="project" value="TreeGrafter"/>
</dbReference>
<keyword evidence="3" id="KW-0539">Nucleus</keyword>
<dbReference type="InterPro" id="IPR013910">
    <property type="entry name" value="TF_PAP1"/>
</dbReference>
<dbReference type="Pfam" id="PF08601">
    <property type="entry name" value="PAP1"/>
    <property type="match status" value="1"/>
</dbReference>
<feature type="region of interest" description="Disordered" evidence="5">
    <location>
        <begin position="252"/>
        <end position="298"/>
    </location>
</feature>
<feature type="compositionally biased region" description="Low complexity" evidence="5">
    <location>
        <begin position="256"/>
        <end position="279"/>
    </location>
</feature>
<dbReference type="GO" id="GO:0034599">
    <property type="term" value="P:cellular response to oxidative stress"/>
    <property type="evidence" value="ECO:0007669"/>
    <property type="project" value="UniProtKB-ARBA"/>
</dbReference>
<feature type="compositionally biased region" description="Polar residues" evidence="5">
    <location>
        <begin position="364"/>
        <end position="375"/>
    </location>
</feature>
<comment type="caution">
    <text evidence="7">The sequence shown here is derived from an EMBL/GenBank/DDBJ whole genome shotgun (WGS) entry which is preliminary data.</text>
</comment>
<dbReference type="PROSITE" id="PS00036">
    <property type="entry name" value="BZIP_BASIC"/>
    <property type="match status" value="1"/>
</dbReference>
<feature type="compositionally biased region" description="Low complexity" evidence="5">
    <location>
        <begin position="342"/>
        <end position="363"/>
    </location>
</feature>
<feature type="domain" description="BZIP" evidence="6">
    <location>
        <begin position="147"/>
        <end position="210"/>
    </location>
</feature>
<reference evidence="7" key="2">
    <citation type="submission" date="2023-05" db="EMBL/GenBank/DDBJ databases">
        <authorList>
            <consortium name="Lawrence Berkeley National Laboratory"/>
            <person name="Steindorff A."/>
            <person name="Hensen N."/>
            <person name="Bonometti L."/>
            <person name="Westerberg I."/>
            <person name="Brannstrom I.O."/>
            <person name="Guillou S."/>
            <person name="Cros-Aarteil S."/>
            <person name="Calhoun S."/>
            <person name="Haridas S."/>
            <person name="Kuo A."/>
            <person name="Mondo S."/>
            <person name="Pangilinan J."/>
            <person name="Riley R."/>
            <person name="Labutti K."/>
            <person name="Andreopoulos B."/>
            <person name="Lipzen A."/>
            <person name="Chen C."/>
            <person name="Yanf M."/>
            <person name="Daum C."/>
            <person name="Ng V."/>
            <person name="Clum A."/>
            <person name="Ohm R."/>
            <person name="Martin F."/>
            <person name="Silar P."/>
            <person name="Natvig D."/>
            <person name="Lalanne C."/>
            <person name="Gautier V."/>
            <person name="Ament-Velasquez S.L."/>
            <person name="Kruys A."/>
            <person name="Hutchinson M.I."/>
            <person name="Powell A.J."/>
            <person name="Barry K."/>
            <person name="Miller A.N."/>
            <person name="Grigoriev I.V."/>
            <person name="Debuchy R."/>
            <person name="Gladieux P."/>
            <person name="Thoren M.H."/>
            <person name="Johannesson H."/>
        </authorList>
    </citation>
    <scope>NUCLEOTIDE SEQUENCE</scope>
    <source>
        <strain evidence="7">PSN293</strain>
    </source>
</reference>
<dbReference type="CDD" id="cd14688">
    <property type="entry name" value="bZIP_YAP"/>
    <property type="match status" value="1"/>
</dbReference>
<dbReference type="EMBL" id="MU858046">
    <property type="protein sequence ID" value="KAK4219971.1"/>
    <property type="molecule type" value="Genomic_DNA"/>
</dbReference>
<dbReference type="FunFam" id="1.20.5.170:FF:000067">
    <property type="entry name" value="BZIP transcription factor"/>
    <property type="match status" value="1"/>
</dbReference>
<gene>
    <name evidence="7" type="ORF">QBC37DRAFT_367575</name>
</gene>
<feature type="compositionally biased region" description="Basic and acidic residues" evidence="5">
    <location>
        <begin position="128"/>
        <end position="137"/>
    </location>
</feature>
<dbReference type="GO" id="GO:0000976">
    <property type="term" value="F:transcription cis-regulatory region binding"/>
    <property type="evidence" value="ECO:0007669"/>
    <property type="project" value="InterPro"/>
</dbReference>
<dbReference type="InterPro" id="IPR023167">
    <property type="entry name" value="Yap1_redox_dom_sf"/>
</dbReference>
<sequence length="581" mass="62924">MTSTQNPLTSFVLTPQQQNLLFAALNSNKSPAAAASNNALTFPTSTIDGSPELGLEGSYQNSPDLEFDYDFGVPDSSFDFSFNDGDQAKMIGDVPAPSSTGKSESPEGDSPDKRSHPDDDDEGNTTNKRREGEDKVAKKPGRKPLTTEPSSKRKAQNRAAQRAFRERKERHVKELEEKVQELEKNSQSTSKENQLLKAKVDKMTIELNEYKKRISIISANARPISRPQAKPWGSAFINNLEDVNFQFEFPKFGARPSQQAPAKPSVSSSSISPLQKQNSGDQLSPKGTPKDSISPAYSQIGMDSQSRDEVANMSAGLFNSPQNSVDARNGSNISMDSHFSVGAATSTSSPSASSNSNLGASSSCGTSPEPLTQSPLGFKPVDTMTTIGEEQLSSNNSTNDLASFSNIDMDSFNWLPQNDFQFDPHLFGDYREPQANILTNGLDDTFFNEAFDMDFTTPYNLPITSPGATKKGTDLIAQIDAAKEGDDVSPPPPATVTHSSYPVTSQNLLTCNKIWERLQNCPKVQSGDFDLDGLCSDLQKKAKCSGSGAVVDEKDFKNVMNKYLGGKDDVCSMAAVDSITN</sequence>
<dbReference type="Gene3D" id="1.10.238.100">
    <property type="entry name" value="YAP1 redox domain. Chain B"/>
    <property type="match status" value="1"/>
</dbReference>
<feature type="region of interest" description="Disordered" evidence="5">
    <location>
        <begin position="38"/>
        <end position="195"/>
    </location>
</feature>
<feature type="region of interest" description="Disordered" evidence="5">
    <location>
        <begin position="342"/>
        <end position="381"/>
    </location>
</feature>
<evidence type="ECO:0000313" key="7">
    <source>
        <dbReference type="EMBL" id="KAK4219971.1"/>
    </source>
</evidence>
<dbReference type="PANTHER" id="PTHR40621:SF6">
    <property type="entry name" value="AP-1-LIKE TRANSCRIPTION FACTOR YAP1-RELATED"/>
    <property type="match status" value="1"/>
</dbReference>
<feature type="compositionally biased region" description="Low complexity" evidence="5">
    <location>
        <begin position="75"/>
        <end position="84"/>
    </location>
</feature>
<evidence type="ECO:0000256" key="4">
    <source>
        <dbReference type="ARBA" id="ARBA00038132"/>
    </source>
</evidence>
<dbReference type="SUPFAM" id="SSF111430">
    <property type="entry name" value="YAP1 redox domain"/>
    <property type="match status" value="1"/>
</dbReference>
<dbReference type="PANTHER" id="PTHR40621">
    <property type="entry name" value="TRANSCRIPTION FACTOR KAPC-RELATED"/>
    <property type="match status" value="1"/>
</dbReference>